<dbReference type="EMBL" id="QKKF02006238">
    <property type="protein sequence ID" value="RZF46475.1"/>
    <property type="molecule type" value="Genomic_DNA"/>
</dbReference>
<dbReference type="GO" id="GO:0035869">
    <property type="term" value="C:ciliary transition zone"/>
    <property type="evidence" value="ECO:0007669"/>
    <property type="project" value="TreeGrafter"/>
</dbReference>
<name>A0A482XK61_LAOST</name>
<dbReference type="InterPro" id="IPR052434">
    <property type="entry name" value="Tectonic-like_complex_comp"/>
</dbReference>
<accession>A0A482XK61</accession>
<evidence type="ECO:0000313" key="2">
    <source>
        <dbReference type="Proteomes" id="UP000291343"/>
    </source>
</evidence>
<dbReference type="InParanoid" id="A0A482XK61"/>
<dbReference type="STRING" id="195883.A0A482XK61"/>
<gene>
    <name evidence="1" type="ORF">LSTR_LSTR016301</name>
</gene>
<evidence type="ECO:0000313" key="1">
    <source>
        <dbReference type="EMBL" id="RZF46475.1"/>
    </source>
</evidence>
<sequence length="114" mass="13095">HWFGNDGRLKTLSDPLLSTAFHPPLYNAKLNPALKLKYKPAAVFDMTEKRNSLEKVPDERPCLLELEVGALSFTHHPLFTREFVLAQNIVSKFEAYRSVIQKIVLLVEKKLIHI</sequence>
<dbReference type="PANTHER" id="PTHR20837">
    <property type="entry name" value="CENTROSOMAL PROTEIN-RELATED"/>
    <property type="match status" value="1"/>
</dbReference>
<dbReference type="Proteomes" id="UP000291343">
    <property type="component" value="Unassembled WGS sequence"/>
</dbReference>
<dbReference type="AlphaFoldDB" id="A0A482XK61"/>
<dbReference type="GO" id="GO:1905515">
    <property type="term" value="P:non-motile cilium assembly"/>
    <property type="evidence" value="ECO:0007669"/>
    <property type="project" value="TreeGrafter"/>
</dbReference>
<protein>
    <submittedName>
        <fullName evidence="1">Uncharacterized protein</fullName>
    </submittedName>
</protein>
<organism evidence="1 2">
    <name type="scientific">Laodelphax striatellus</name>
    <name type="common">Small brown planthopper</name>
    <name type="synonym">Delphax striatella</name>
    <dbReference type="NCBI Taxonomy" id="195883"/>
    <lineage>
        <taxon>Eukaryota</taxon>
        <taxon>Metazoa</taxon>
        <taxon>Ecdysozoa</taxon>
        <taxon>Arthropoda</taxon>
        <taxon>Hexapoda</taxon>
        <taxon>Insecta</taxon>
        <taxon>Pterygota</taxon>
        <taxon>Neoptera</taxon>
        <taxon>Paraneoptera</taxon>
        <taxon>Hemiptera</taxon>
        <taxon>Auchenorrhyncha</taxon>
        <taxon>Fulgoroidea</taxon>
        <taxon>Delphacidae</taxon>
        <taxon>Criomorphinae</taxon>
        <taxon>Laodelphax</taxon>
    </lineage>
</organism>
<keyword evidence="2" id="KW-1185">Reference proteome</keyword>
<dbReference type="PANTHER" id="PTHR20837:SF0">
    <property type="entry name" value="COILED-COIL AND C2 DOMAIN-CONTAINING PROTEIN 2A"/>
    <property type="match status" value="1"/>
</dbReference>
<dbReference type="OrthoDB" id="2162143at2759"/>
<comment type="caution">
    <text evidence="1">The sequence shown here is derived from an EMBL/GenBank/DDBJ whole genome shotgun (WGS) entry which is preliminary data.</text>
</comment>
<dbReference type="GO" id="GO:1904491">
    <property type="term" value="P:protein localization to ciliary transition zone"/>
    <property type="evidence" value="ECO:0007669"/>
    <property type="project" value="TreeGrafter"/>
</dbReference>
<reference evidence="1 2" key="1">
    <citation type="journal article" date="2017" name="Gigascience">
        <title>Genome sequence of the small brown planthopper, Laodelphax striatellus.</title>
        <authorList>
            <person name="Zhu J."/>
            <person name="Jiang F."/>
            <person name="Wang X."/>
            <person name="Yang P."/>
            <person name="Bao Y."/>
            <person name="Zhao W."/>
            <person name="Wang W."/>
            <person name="Lu H."/>
            <person name="Wang Q."/>
            <person name="Cui N."/>
            <person name="Li J."/>
            <person name="Chen X."/>
            <person name="Luo L."/>
            <person name="Yu J."/>
            <person name="Kang L."/>
            <person name="Cui F."/>
        </authorList>
    </citation>
    <scope>NUCLEOTIDE SEQUENCE [LARGE SCALE GENOMIC DNA]</scope>
    <source>
        <strain evidence="1">Lst14</strain>
    </source>
</reference>
<feature type="non-terminal residue" evidence="1">
    <location>
        <position position="1"/>
    </location>
</feature>
<proteinExistence type="predicted"/>